<dbReference type="Gene3D" id="3.40.390.10">
    <property type="entry name" value="Collagenase (Catalytic Domain)"/>
    <property type="match status" value="1"/>
</dbReference>
<evidence type="ECO:0000256" key="3">
    <source>
        <dbReference type="ARBA" id="ARBA00022670"/>
    </source>
</evidence>
<feature type="domain" description="Peptidase M13 N-terminal" evidence="10">
    <location>
        <begin position="65"/>
        <end position="442"/>
    </location>
</feature>
<dbReference type="PATRIC" id="fig|1249552.3.peg.2990"/>
<feature type="signal peptide" evidence="8">
    <location>
        <begin position="1"/>
        <end position="23"/>
    </location>
</feature>
<evidence type="ECO:0000313" key="11">
    <source>
        <dbReference type="EMBL" id="ALO47587.1"/>
    </source>
</evidence>
<accession>A0A0S2KHI8</accession>
<dbReference type="EMBL" id="CP013189">
    <property type="protein sequence ID" value="ALO47587.1"/>
    <property type="molecule type" value="Genomic_DNA"/>
</dbReference>
<keyword evidence="6" id="KW-0862">Zinc</keyword>
<keyword evidence="8" id="KW-0732">Signal</keyword>
<dbReference type="AlphaFoldDB" id="A0A0S2KHI8"/>
<dbReference type="PANTHER" id="PTHR11733">
    <property type="entry name" value="ZINC METALLOPROTEASE FAMILY M13 NEPRILYSIN-RELATED"/>
    <property type="match status" value="1"/>
</dbReference>
<feature type="chain" id="PRO_5006601857" evidence="8">
    <location>
        <begin position="24"/>
        <end position="698"/>
    </location>
</feature>
<evidence type="ECO:0000259" key="9">
    <source>
        <dbReference type="Pfam" id="PF01431"/>
    </source>
</evidence>
<dbReference type="CDD" id="cd08662">
    <property type="entry name" value="M13"/>
    <property type="match status" value="1"/>
</dbReference>
<keyword evidence="4" id="KW-0479">Metal-binding</keyword>
<dbReference type="InterPro" id="IPR008753">
    <property type="entry name" value="Peptidase_M13_N"/>
</dbReference>
<dbReference type="KEGG" id="pspi:PS2015_2960"/>
<dbReference type="PROSITE" id="PS51885">
    <property type="entry name" value="NEPRILYSIN"/>
    <property type="match status" value="1"/>
</dbReference>
<proteinExistence type="inferred from homology"/>
<keyword evidence="5" id="KW-0378">Hydrolase</keyword>
<dbReference type="RefSeq" id="WP_082628173.1">
    <property type="nucleotide sequence ID" value="NZ_CP013189.1"/>
</dbReference>
<dbReference type="GO" id="GO:0046872">
    <property type="term" value="F:metal ion binding"/>
    <property type="evidence" value="ECO:0007669"/>
    <property type="project" value="UniProtKB-KW"/>
</dbReference>
<evidence type="ECO:0000256" key="2">
    <source>
        <dbReference type="ARBA" id="ARBA00007357"/>
    </source>
</evidence>
<evidence type="ECO:0000256" key="7">
    <source>
        <dbReference type="ARBA" id="ARBA00023049"/>
    </source>
</evidence>
<evidence type="ECO:0000259" key="10">
    <source>
        <dbReference type="Pfam" id="PF05649"/>
    </source>
</evidence>
<dbReference type="Pfam" id="PF05649">
    <property type="entry name" value="Peptidase_M13_N"/>
    <property type="match status" value="1"/>
</dbReference>
<gene>
    <name evidence="11" type="ORF">PS2015_2960</name>
</gene>
<keyword evidence="7" id="KW-0482">Metalloprotease</keyword>
<comment type="similarity">
    <text evidence="2">Belongs to the peptidase M13 family.</text>
</comment>
<evidence type="ECO:0000256" key="5">
    <source>
        <dbReference type="ARBA" id="ARBA00022801"/>
    </source>
</evidence>
<dbReference type="GO" id="GO:0005886">
    <property type="term" value="C:plasma membrane"/>
    <property type="evidence" value="ECO:0007669"/>
    <property type="project" value="TreeGrafter"/>
</dbReference>
<dbReference type="InterPro" id="IPR000718">
    <property type="entry name" value="Peptidase_M13"/>
</dbReference>
<comment type="cofactor">
    <cofactor evidence="1">
        <name>Zn(2+)</name>
        <dbReference type="ChEBI" id="CHEBI:29105"/>
    </cofactor>
</comment>
<evidence type="ECO:0000313" key="12">
    <source>
        <dbReference type="Proteomes" id="UP000065641"/>
    </source>
</evidence>
<dbReference type="Pfam" id="PF01431">
    <property type="entry name" value="Peptidase_M13"/>
    <property type="match status" value="1"/>
</dbReference>
<dbReference type="GO" id="GO:0016485">
    <property type="term" value="P:protein processing"/>
    <property type="evidence" value="ECO:0007669"/>
    <property type="project" value="TreeGrafter"/>
</dbReference>
<keyword evidence="12" id="KW-1185">Reference proteome</keyword>
<evidence type="ECO:0000256" key="4">
    <source>
        <dbReference type="ARBA" id="ARBA00022723"/>
    </source>
</evidence>
<dbReference type="InterPro" id="IPR042089">
    <property type="entry name" value="Peptidase_M13_dom_2"/>
</dbReference>
<dbReference type="SUPFAM" id="SSF55486">
    <property type="entry name" value="Metalloproteases ('zincins'), catalytic domain"/>
    <property type="match status" value="1"/>
</dbReference>
<organism evidence="11 12">
    <name type="scientific">Pseudohongiella spirulinae</name>
    <dbReference type="NCBI Taxonomy" id="1249552"/>
    <lineage>
        <taxon>Bacteria</taxon>
        <taxon>Pseudomonadati</taxon>
        <taxon>Pseudomonadota</taxon>
        <taxon>Gammaproteobacteria</taxon>
        <taxon>Pseudomonadales</taxon>
        <taxon>Pseudohongiellaceae</taxon>
        <taxon>Pseudohongiella</taxon>
    </lineage>
</organism>
<dbReference type="Proteomes" id="UP000065641">
    <property type="component" value="Chromosome"/>
</dbReference>
<evidence type="ECO:0000256" key="8">
    <source>
        <dbReference type="SAM" id="SignalP"/>
    </source>
</evidence>
<protein>
    <submittedName>
        <fullName evidence="11">Peptidase M13</fullName>
    </submittedName>
</protein>
<evidence type="ECO:0000256" key="6">
    <source>
        <dbReference type="ARBA" id="ARBA00022833"/>
    </source>
</evidence>
<dbReference type="Gene3D" id="1.10.1380.10">
    <property type="entry name" value="Neutral endopeptidase , domain2"/>
    <property type="match status" value="1"/>
</dbReference>
<feature type="domain" description="Peptidase M13 C-terminal" evidence="9">
    <location>
        <begin position="494"/>
        <end position="694"/>
    </location>
</feature>
<dbReference type="GO" id="GO:0004222">
    <property type="term" value="F:metalloendopeptidase activity"/>
    <property type="evidence" value="ECO:0007669"/>
    <property type="project" value="InterPro"/>
</dbReference>
<dbReference type="STRING" id="1249552.PS2015_2960"/>
<sequence precursor="true">MSSFRLIRSIRLATVAGAFLVTAACSQEATDQSQNADTQQAASTSNSQVLGLGVDLRNMDTSVRPQDDFYRYVNGGWDDRTEIPEDRSRWGSFDELRENAEQRVLDIINDFSRPGAAQTAEQQKIADVYQSFMDESAIASLGLQPLQADLQAIAALSDHDALLEFWAQAPGRGLAAPLGFGVSQDQRQSDSYITTLAQSGLGMPDRDYYLSDNARFAEIRELYRLHIAELLQLAGHEDAEGAAQRIIDAETRLAEAQWTRVQNRDRNATYNRMTPRELAEQVPGIDWLRYLNSTELPSIDALVVRQPTYLQALADMHRDISMQAWRDYHHYHLIRSAAPYLTEDFVQAHHDFFGRELSGLQAQRPRDRRAVDMVDRLLGFAVGRIYVERHFQQEAKDRMDDLVQNLLAQFEVAIDNLEWMSADTKVEAQAKLARLNTKIAYPDVWRDYECLQTAPDQLLQNIMNAGRCEFQRSIARLGQPVDREEWFMTPQTVNAYYSPTMNEIVFPAGILQPPFFNVEADEAVNYGAIGAVIGHEITHGFDDQGRRSDGEGNLRDWWAEQDEVQFRERAQRMIDQFDAYEPIEGMNIQGALALGENIADLGGLTVAFQAWQRSLQGEPAPVIGGFSGEQRFFLGYGQIWRTLYREEAMRRQLTTGPHSPGMYRVRGTLSNMPEFYEAFDVREGDGMYRAEDVRVKIW</sequence>
<dbReference type="PRINTS" id="PR00786">
    <property type="entry name" value="NEPRILYSIN"/>
</dbReference>
<dbReference type="PROSITE" id="PS51257">
    <property type="entry name" value="PROKAR_LIPOPROTEIN"/>
    <property type="match status" value="1"/>
</dbReference>
<dbReference type="InterPro" id="IPR018497">
    <property type="entry name" value="Peptidase_M13_C"/>
</dbReference>
<evidence type="ECO:0000256" key="1">
    <source>
        <dbReference type="ARBA" id="ARBA00001947"/>
    </source>
</evidence>
<reference evidence="12" key="1">
    <citation type="submission" date="2015-11" db="EMBL/GenBank/DDBJ databases">
        <authorList>
            <person name="Kim K.M."/>
        </authorList>
    </citation>
    <scope>NUCLEOTIDE SEQUENCE [LARGE SCALE GENOMIC DNA]</scope>
    <source>
        <strain evidence="12">KCTC 32221</strain>
    </source>
</reference>
<keyword evidence="3" id="KW-0645">Protease</keyword>
<name>A0A0S2KHI8_9GAMM</name>
<dbReference type="InterPro" id="IPR024079">
    <property type="entry name" value="MetalloPept_cat_dom_sf"/>
</dbReference>
<dbReference type="PANTHER" id="PTHR11733:SF167">
    <property type="entry name" value="FI17812P1-RELATED"/>
    <property type="match status" value="1"/>
</dbReference>
<dbReference type="OrthoDB" id="9775677at2"/>